<keyword evidence="1" id="KW-0812">Transmembrane</keyword>
<organism evidence="2 3">
    <name type="scientific">Promethearchaeum syntrophicum</name>
    <dbReference type="NCBI Taxonomy" id="2594042"/>
    <lineage>
        <taxon>Archaea</taxon>
        <taxon>Promethearchaeati</taxon>
        <taxon>Promethearchaeota</taxon>
        <taxon>Promethearchaeia</taxon>
        <taxon>Promethearchaeales</taxon>
        <taxon>Promethearchaeaceae</taxon>
        <taxon>Promethearchaeum</taxon>
    </lineage>
</organism>
<protein>
    <submittedName>
        <fullName evidence="2">Metal-dependent hydrolase</fullName>
    </submittedName>
</protein>
<evidence type="ECO:0000256" key="1">
    <source>
        <dbReference type="SAM" id="Phobius"/>
    </source>
</evidence>
<accession>A0A5B9D9P7</accession>
<sequence length="178" mass="21006">MPFSPFHFGHALPFCFLDYKNKRIDIISCLIGSIIVDIHAIIIFFFNLNQPLHGPVHSFLIATILGVITGIFVHITQNFWNKITRIFKWEQKTSLISKIFWAILMSYLHIFLDAFLYPEMNFWWPFLNGNPFYGILSSPTVYSICTIGIFLGIFEYLIYLIYYFKKIENQRNSYINPL</sequence>
<gene>
    <name evidence="2" type="ORF">DSAG12_01640</name>
</gene>
<dbReference type="AlphaFoldDB" id="A0A5B9D9P7"/>
<keyword evidence="2" id="KW-0378">Hydrolase</keyword>
<keyword evidence="3" id="KW-1185">Reference proteome</keyword>
<keyword evidence="1" id="KW-1133">Transmembrane helix</keyword>
<dbReference type="RefSeq" id="WP_147662712.1">
    <property type="nucleotide sequence ID" value="NZ_CP042905.2"/>
</dbReference>
<reference evidence="2 3" key="1">
    <citation type="journal article" date="2020" name="Nature">
        <title>Isolation of an archaeon at the prokaryote-eukaryote interface.</title>
        <authorList>
            <person name="Imachi H."/>
            <person name="Nobu M.K."/>
            <person name="Nakahara N."/>
            <person name="Morono Y."/>
            <person name="Ogawara M."/>
            <person name="Takaki Y."/>
            <person name="Takano Y."/>
            <person name="Uematsu K."/>
            <person name="Ikuta T."/>
            <person name="Ito M."/>
            <person name="Matsui Y."/>
            <person name="Miyazaki M."/>
            <person name="Murata K."/>
            <person name="Saito Y."/>
            <person name="Sakai S."/>
            <person name="Song C."/>
            <person name="Tasumi E."/>
            <person name="Yamanaka Y."/>
            <person name="Yamaguchi T."/>
            <person name="Kamagata Y."/>
            <person name="Tamaki H."/>
            <person name="Takai K."/>
        </authorList>
    </citation>
    <scope>NUCLEOTIDE SEQUENCE [LARGE SCALE GENOMIC DNA]</scope>
    <source>
        <strain evidence="2 3">MK-D1</strain>
    </source>
</reference>
<dbReference type="OrthoDB" id="271811at2157"/>
<dbReference type="KEGG" id="psyt:DSAG12_01640"/>
<dbReference type="GeneID" id="41329633"/>
<feature type="transmembrane region" description="Helical" evidence="1">
    <location>
        <begin position="141"/>
        <end position="164"/>
    </location>
</feature>
<keyword evidence="1" id="KW-0472">Membrane</keyword>
<evidence type="ECO:0000313" key="2">
    <source>
        <dbReference type="EMBL" id="QEE15813.1"/>
    </source>
</evidence>
<feature type="transmembrane region" description="Helical" evidence="1">
    <location>
        <begin position="95"/>
        <end position="117"/>
    </location>
</feature>
<evidence type="ECO:0000313" key="3">
    <source>
        <dbReference type="Proteomes" id="UP000321408"/>
    </source>
</evidence>
<proteinExistence type="predicted"/>
<dbReference type="Proteomes" id="UP000321408">
    <property type="component" value="Chromosome"/>
</dbReference>
<feature type="transmembrane region" description="Helical" evidence="1">
    <location>
        <begin position="26"/>
        <end position="46"/>
    </location>
</feature>
<name>A0A5B9D9P7_9ARCH</name>
<dbReference type="EMBL" id="CP042905">
    <property type="protein sequence ID" value="QEE15813.1"/>
    <property type="molecule type" value="Genomic_DNA"/>
</dbReference>
<reference evidence="2 3" key="2">
    <citation type="journal article" date="2024" name="Int. J. Syst. Evol. Microbiol.">
        <title>Promethearchaeum syntrophicum gen. nov., sp. nov., an anaerobic, obligately syntrophic archaeon, the first isolate of the lineage 'Asgard' archaea, and proposal of the new archaeal phylum Promethearchaeota phyl. nov. and kingdom Promethearchaeati regn. nov.</title>
        <authorList>
            <person name="Imachi H."/>
            <person name="Nobu M.K."/>
            <person name="Kato S."/>
            <person name="Takaki Y."/>
            <person name="Miyazaki M."/>
            <person name="Miyata M."/>
            <person name="Ogawara M."/>
            <person name="Saito Y."/>
            <person name="Sakai S."/>
            <person name="Tahara Y.O."/>
            <person name="Takano Y."/>
            <person name="Tasumi E."/>
            <person name="Uematsu K."/>
            <person name="Yoshimura T."/>
            <person name="Itoh T."/>
            <person name="Ohkuma M."/>
            <person name="Takai K."/>
        </authorList>
    </citation>
    <scope>NUCLEOTIDE SEQUENCE [LARGE SCALE GENOMIC DNA]</scope>
    <source>
        <strain evidence="2 3">MK-D1</strain>
    </source>
</reference>
<feature type="transmembrane region" description="Helical" evidence="1">
    <location>
        <begin position="58"/>
        <end position="75"/>
    </location>
</feature>